<dbReference type="PANTHER" id="PTHR42788">
    <property type="entry name" value="TAURINE IMPORT ATP-BINDING PROTEIN-RELATED"/>
    <property type="match status" value="1"/>
</dbReference>
<reference evidence="7 8" key="1">
    <citation type="submission" date="2022-10" db="EMBL/GenBank/DDBJ databases">
        <title>Paucibacter sp. hw1 Genome sequencing.</title>
        <authorList>
            <person name="Park S."/>
        </authorList>
    </citation>
    <scope>NUCLEOTIDE SEQUENCE [LARGE SCALE GENOMIC DNA]</scope>
    <source>
        <strain evidence="8">hw1</strain>
    </source>
</reference>
<dbReference type="PROSITE" id="PS50893">
    <property type="entry name" value="ABC_TRANSPORTER_2"/>
    <property type="match status" value="1"/>
</dbReference>
<evidence type="ECO:0000256" key="2">
    <source>
        <dbReference type="ARBA" id="ARBA00022448"/>
    </source>
</evidence>
<dbReference type="InterPro" id="IPR027417">
    <property type="entry name" value="P-loop_NTPase"/>
</dbReference>
<sequence>MSESVLLSLSNVGVSYGPVQALSEVTLQVKQGEFIALVGANGSGKTTLLQAMHGLLPLSGQRVLTRGCGRQVMVFQRPFLLRLSVWRNVWLALCLAGVPRGERSARVDEALQRVGLASLRGRPARALSGGQQQRLALARAWSLRPAILFLDEPTASLDPSAKQEIETLLAGFKAAGLTLIMSTHNLGQAKRLASRVIYLDRGKIGADLPCADFFKEHGQGARLELFLKGELRWDL</sequence>
<dbReference type="RefSeq" id="WP_273599190.1">
    <property type="nucleotide sequence ID" value="NZ_JAQQXT010000002.1"/>
</dbReference>
<keyword evidence="8" id="KW-1185">Reference proteome</keyword>
<protein>
    <submittedName>
        <fullName evidence="7">ATP-binding cassette domain-containing protein</fullName>
    </submittedName>
</protein>
<dbReference type="Pfam" id="PF00005">
    <property type="entry name" value="ABC_tran"/>
    <property type="match status" value="1"/>
</dbReference>
<comment type="similarity">
    <text evidence="1">Belongs to the ABC transporter superfamily.</text>
</comment>
<dbReference type="Proteomes" id="UP001221189">
    <property type="component" value="Unassembled WGS sequence"/>
</dbReference>
<evidence type="ECO:0000259" key="6">
    <source>
        <dbReference type="PROSITE" id="PS50893"/>
    </source>
</evidence>
<dbReference type="SUPFAM" id="SSF52540">
    <property type="entry name" value="P-loop containing nucleoside triphosphate hydrolases"/>
    <property type="match status" value="1"/>
</dbReference>
<dbReference type="EMBL" id="JAQQXT010000002">
    <property type="protein sequence ID" value="MDC8770808.1"/>
    <property type="molecule type" value="Genomic_DNA"/>
</dbReference>
<keyword evidence="5 7" id="KW-0067">ATP-binding</keyword>
<evidence type="ECO:0000256" key="4">
    <source>
        <dbReference type="ARBA" id="ARBA00022741"/>
    </source>
</evidence>
<proteinExistence type="inferred from homology"/>
<evidence type="ECO:0000256" key="3">
    <source>
        <dbReference type="ARBA" id="ARBA00022475"/>
    </source>
</evidence>
<dbReference type="Gene3D" id="3.40.50.300">
    <property type="entry name" value="P-loop containing nucleotide triphosphate hydrolases"/>
    <property type="match status" value="1"/>
</dbReference>
<dbReference type="InterPro" id="IPR050166">
    <property type="entry name" value="ABC_transporter_ATP-bind"/>
</dbReference>
<evidence type="ECO:0000313" key="8">
    <source>
        <dbReference type="Proteomes" id="UP001221189"/>
    </source>
</evidence>
<comment type="caution">
    <text evidence="7">The sequence shown here is derived from an EMBL/GenBank/DDBJ whole genome shotgun (WGS) entry which is preliminary data.</text>
</comment>
<dbReference type="InterPro" id="IPR003593">
    <property type="entry name" value="AAA+_ATPase"/>
</dbReference>
<dbReference type="InterPro" id="IPR017871">
    <property type="entry name" value="ABC_transporter-like_CS"/>
</dbReference>
<keyword evidence="2" id="KW-0813">Transport</keyword>
<keyword evidence="3" id="KW-0472">Membrane</keyword>
<evidence type="ECO:0000256" key="5">
    <source>
        <dbReference type="ARBA" id="ARBA00022840"/>
    </source>
</evidence>
<dbReference type="InterPro" id="IPR003439">
    <property type="entry name" value="ABC_transporter-like_ATP-bd"/>
</dbReference>
<name>A0ABT5KA66_9BURK</name>
<keyword evidence="3" id="KW-1003">Cell membrane</keyword>
<accession>A0ABT5KA66</accession>
<keyword evidence="4" id="KW-0547">Nucleotide-binding</keyword>
<evidence type="ECO:0000256" key="1">
    <source>
        <dbReference type="ARBA" id="ARBA00005417"/>
    </source>
</evidence>
<dbReference type="PROSITE" id="PS00211">
    <property type="entry name" value="ABC_TRANSPORTER_1"/>
    <property type="match status" value="1"/>
</dbReference>
<evidence type="ECO:0000313" key="7">
    <source>
        <dbReference type="EMBL" id="MDC8770808.1"/>
    </source>
</evidence>
<feature type="domain" description="ABC transporter" evidence="6">
    <location>
        <begin position="7"/>
        <end position="226"/>
    </location>
</feature>
<dbReference type="PANTHER" id="PTHR42788:SF13">
    <property type="entry name" value="ALIPHATIC SULFONATES IMPORT ATP-BINDING PROTEIN SSUB"/>
    <property type="match status" value="1"/>
</dbReference>
<dbReference type="SMART" id="SM00382">
    <property type="entry name" value="AAA"/>
    <property type="match status" value="1"/>
</dbReference>
<dbReference type="GO" id="GO:0005524">
    <property type="term" value="F:ATP binding"/>
    <property type="evidence" value="ECO:0007669"/>
    <property type="project" value="UniProtKB-KW"/>
</dbReference>
<organism evidence="7 8">
    <name type="scientific">Roseateles albus</name>
    <dbReference type="NCBI Taxonomy" id="2987525"/>
    <lineage>
        <taxon>Bacteria</taxon>
        <taxon>Pseudomonadati</taxon>
        <taxon>Pseudomonadota</taxon>
        <taxon>Betaproteobacteria</taxon>
        <taxon>Burkholderiales</taxon>
        <taxon>Sphaerotilaceae</taxon>
        <taxon>Roseateles</taxon>
    </lineage>
</organism>
<gene>
    <name evidence="7" type="ORF">PRZ03_04430</name>
</gene>